<sequence length="112" mass="12969">MKEINRESSVHKMPDNLFSIYCGLVIKRIRKEKGITGSELAQKINISQQQMSRYERGVNKFSVDMLLNITANLDTSFEQLIRYVFAEIRTSNSEGALFLKTKISVFDTAYFY</sequence>
<protein>
    <submittedName>
        <fullName evidence="3">Repressor of flagellae, MrxJ</fullName>
    </submittedName>
</protein>
<dbReference type="SMART" id="SM00530">
    <property type="entry name" value="HTH_XRE"/>
    <property type="match status" value="1"/>
</dbReference>
<evidence type="ECO:0000256" key="1">
    <source>
        <dbReference type="ARBA" id="ARBA00023125"/>
    </source>
</evidence>
<dbReference type="PANTHER" id="PTHR46558">
    <property type="entry name" value="TRACRIPTIONAL REGULATORY PROTEIN-RELATED-RELATED"/>
    <property type="match status" value="1"/>
</dbReference>
<keyword evidence="3" id="KW-0282">Flagellum</keyword>
<dbReference type="PANTHER" id="PTHR46558:SF4">
    <property type="entry name" value="DNA-BIDING PHAGE PROTEIN"/>
    <property type="match status" value="1"/>
</dbReference>
<dbReference type="HOGENOM" id="CLU_066192_40_1_6"/>
<dbReference type="GO" id="GO:0003677">
    <property type="term" value="F:DNA binding"/>
    <property type="evidence" value="ECO:0007669"/>
    <property type="project" value="UniProtKB-KW"/>
</dbReference>
<evidence type="ECO:0000313" key="3">
    <source>
        <dbReference type="EMBL" id="EKT54407.1"/>
    </source>
</evidence>
<reference evidence="3 4" key="1">
    <citation type="journal article" date="2012" name="BMC Genomics">
        <title>Comparative genomics of bacteria in the genus Providencia isolated from wild Drosophila melanogaster.</title>
        <authorList>
            <person name="Galac M.R."/>
            <person name="Lazzaro B.P."/>
        </authorList>
    </citation>
    <scope>NUCLEOTIDE SEQUENCE [LARGE SCALE GENOMIC DNA]</scope>
    <source>
        <strain evidence="3 4">DSM 19968</strain>
    </source>
</reference>
<keyword evidence="3" id="KW-0966">Cell projection</keyword>
<dbReference type="STRING" id="1141662.OOA_17281"/>
<gene>
    <name evidence="3" type="ORF">OOA_17281</name>
</gene>
<keyword evidence="3" id="KW-0969">Cilium</keyword>
<evidence type="ECO:0000313" key="4">
    <source>
        <dbReference type="Proteomes" id="UP000009336"/>
    </source>
</evidence>
<dbReference type="InterPro" id="IPR001387">
    <property type="entry name" value="Cro/C1-type_HTH"/>
</dbReference>
<dbReference type="Pfam" id="PF01381">
    <property type="entry name" value="HTH_3"/>
    <property type="match status" value="1"/>
</dbReference>
<dbReference type="CDD" id="cd00093">
    <property type="entry name" value="HTH_XRE"/>
    <property type="match status" value="1"/>
</dbReference>
<organism evidence="3 4">
    <name type="scientific">Providencia burhodogranariea DSM 19968</name>
    <dbReference type="NCBI Taxonomy" id="1141662"/>
    <lineage>
        <taxon>Bacteria</taxon>
        <taxon>Pseudomonadati</taxon>
        <taxon>Pseudomonadota</taxon>
        <taxon>Gammaproteobacteria</taxon>
        <taxon>Enterobacterales</taxon>
        <taxon>Morganellaceae</taxon>
        <taxon>Providencia</taxon>
    </lineage>
</organism>
<dbReference type="SUPFAM" id="SSF47413">
    <property type="entry name" value="lambda repressor-like DNA-binding domains"/>
    <property type="match status" value="1"/>
</dbReference>
<dbReference type="eggNOG" id="COG1396">
    <property type="taxonomic scope" value="Bacteria"/>
</dbReference>
<dbReference type="Proteomes" id="UP000009336">
    <property type="component" value="Unassembled WGS sequence"/>
</dbReference>
<dbReference type="Gene3D" id="1.10.260.40">
    <property type="entry name" value="lambda repressor-like DNA-binding domains"/>
    <property type="match status" value="1"/>
</dbReference>
<dbReference type="PATRIC" id="fig|1141662.3.peg.3507"/>
<dbReference type="EMBL" id="AKKL01000047">
    <property type="protein sequence ID" value="EKT54407.1"/>
    <property type="molecule type" value="Genomic_DNA"/>
</dbReference>
<dbReference type="AlphaFoldDB" id="K8WAD0"/>
<feature type="domain" description="HTH cro/C1-type" evidence="2">
    <location>
        <begin position="26"/>
        <end position="80"/>
    </location>
</feature>
<name>K8WAD0_9GAMM</name>
<dbReference type="RefSeq" id="WP_008913434.1">
    <property type="nucleotide sequence ID" value="NZ_KB233225.1"/>
</dbReference>
<dbReference type="InterPro" id="IPR010982">
    <property type="entry name" value="Lambda_DNA-bd_dom_sf"/>
</dbReference>
<accession>K8WAD0</accession>
<comment type="caution">
    <text evidence="3">The sequence shown here is derived from an EMBL/GenBank/DDBJ whole genome shotgun (WGS) entry which is preliminary data.</text>
</comment>
<proteinExistence type="predicted"/>
<evidence type="ECO:0000259" key="2">
    <source>
        <dbReference type="PROSITE" id="PS50943"/>
    </source>
</evidence>
<dbReference type="PROSITE" id="PS50943">
    <property type="entry name" value="HTH_CROC1"/>
    <property type="match status" value="1"/>
</dbReference>
<keyword evidence="4" id="KW-1185">Reference proteome</keyword>
<keyword evidence="1" id="KW-0238">DNA-binding</keyword>